<comment type="subcellular location">
    <subcellularLocation>
        <location evidence="1">Cell membrane</location>
        <topology evidence="1">Single-pass membrane protein</topology>
    </subcellularLocation>
</comment>
<evidence type="ECO:0000259" key="8">
    <source>
        <dbReference type="PROSITE" id="PS50011"/>
    </source>
</evidence>
<evidence type="ECO:0000256" key="6">
    <source>
        <dbReference type="ARBA" id="ARBA00023136"/>
    </source>
</evidence>
<dbReference type="Proteomes" id="UP000075243">
    <property type="component" value="Unassembled WGS sequence"/>
</dbReference>
<keyword evidence="3" id="KW-0812">Transmembrane</keyword>
<evidence type="ECO:0000256" key="5">
    <source>
        <dbReference type="ARBA" id="ARBA00022989"/>
    </source>
</evidence>
<dbReference type="GO" id="GO:0005524">
    <property type="term" value="F:ATP binding"/>
    <property type="evidence" value="ECO:0007669"/>
    <property type="project" value="InterPro"/>
</dbReference>
<dbReference type="InterPro" id="IPR057097">
    <property type="entry name" value="LysM_RLK3/10"/>
</dbReference>
<dbReference type="Gene3D" id="1.10.510.10">
    <property type="entry name" value="Transferase(Phosphotransferase) domain 1"/>
    <property type="match status" value="1"/>
</dbReference>
<dbReference type="GO" id="GO:0045087">
    <property type="term" value="P:innate immune response"/>
    <property type="evidence" value="ECO:0007669"/>
    <property type="project" value="InterPro"/>
</dbReference>
<protein>
    <submittedName>
        <fullName evidence="9">Serine/threonine-protein kinase At1g01540 family</fullName>
    </submittedName>
</protein>
<keyword evidence="9" id="KW-0808">Transferase</keyword>
<dbReference type="SUPFAM" id="SSF56112">
    <property type="entry name" value="Protein kinase-like (PK-like)"/>
    <property type="match status" value="1"/>
</dbReference>
<dbReference type="PROSITE" id="PS50011">
    <property type="entry name" value="PROTEIN_KINASE_DOM"/>
    <property type="match status" value="1"/>
</dbReference>
<sequence length="212" mass="23300">MPGNNLHDIANEVHLDAQLLERYNHGVNFSKESGIVFIPGRGSSGPTIASATGLPGIMVAKSMEFKTAIKKMDVQASTEFLCELKVLTHVHHLNLVHLIGYCVEGSLFLVYEYIDNGNLGQYLHGTGKDTLPWSSLCFEEALNQINPAEGTSKLVDPRLGENYPIDSVLKIAQLLRPSMRSIVVALMTLSSPTEDCEDDASYENQTHKSTVR</sequence>
<dbReference type="InterPro" id="IPR001245">
    <property type="entry name" value="Ser-Thr/Tyr_kinase_cat_dom"/>
</dbReference>
<evidence type="ECO:0000313" key="9">
    <source>
        <dbReference type="EMBL" id="KYP44786.1"/>
    </source>
</evidence>
<keyword evidence="5" id="KW-1133">Transmembrane helix</keyword>
<dbReference type="InterPro" id="IPR000719">
    <property type="entry name" value="Prot_kinase_dom"/>
</dbReference>
<evidence type="ECO:0000256" key="1">
    <source>
        <dbReference type="ARBA" id="ARBA00004162"/>
    </source>
</evidence>
<dbReference type="Pfam" id="PF07714">
    <property type="entry name" value="PK_Tyr_Ser-Thr"/>
    <property type="match status" value="1"/>
</dbReference>
<gene>
    <name evidence="9" type="ORF">KK1_033705</name>
</gene>
<dbReference type="PANTHER" id="PTHR46204">
    <property type="entry name" value="CHITIN ELICITOR RECEPTOR KINASE 1-RELATED"/>
    <property type="match status" value="1"/>
</dbReference>
<dbReference type="GO" id="GO:0019199">
    <property type="term" value="F:transmembrane receptor protein kinase activity"/>
    <property type="evidence" value="ECO:0007669"/>
    <property type="project" value="InterPro"/>
</dbReference>
<dbReference type="GO" id="GO:0005886">
    <property type="term" value="C:plasma membrane"/>
    <property type="evidence" value="ECO:0007669"/>
    <property type="project" value="UniProtKB-SubCell"/>
</dbReference>
<evidence type="ECO:0000256" key="4">
    <source>
        <dbReference type="ARBA" id="ARBA00022729"/>
    </source>
</evidence>
<keyword evidence="6" id="KW-0472">Membrane</keyword>
<dbReference type="Pfam" id="PF23577">
    <property type="entry name" value="LysM_RLK"/>
    <property type="match status" value="1"/>
</dbReference>
<evidence type="ECO:0000313" key="10">
    <source>
        <dbReference type="Proteomes" id="UP000075243"/>
    </source>
</evidence>
<evidence type="ECO:0000256" key="3">
    <source>
        <dbReference type="ARBA" id="ARBA00022692"/>
    </source>
</evidence>
<keyword evidence="10" id="KW-1185">Reference proteome</keyword>
<feature type="domain" description="Protein kinase" evidence="8">
    <location>
        <begin position="33"/>
        <end position="212"/>
    </location>
</feature>
<keyword evidence="2" id="KW-1003">Cell membrane</keyword>
<keyword evidence="4" id="KW-0732">Signal</keyword>
<reference evidence="9" key="1">
    <citation type="journal article" date="2012" name="Nat. Biotechnol.">
        <title>Draft genome sequence of pigeonpea (Cajanus cajan), an orphan legume crop of resource-poor farmers.</title>
        <authorList>
            <person name="Varshney R.K."/>
            <person name="Chen W."/>
            <person name="Li Y."/>
            <person name="Bharti A.K."/>
            <person name="Saxena R.K."/>
            <person name="Schlueter J.A."/>
            <person name="Donoghue M.T."/>
            <person name="Azam S."/>
            <person name="Fan G."/>
            <person name="Whaley A.M."/>
            <person name="Farmer A.D."/>
            <person name="Sheridan J."/>
            <person name="Iwata A."/>
            <person name="Tuteja R."/>
            <person name="Penmetsa R.V."/>
            <person name="Wu W."/>
            <person name="Upadhyaya H.D."/>
            <person name="Yang S.P."/>
            <person name="Shah T."/>
            <person name="Saxena K.B."/>
            <person name="Michael T."/>
            <person name="McCombie W.R."/>
            <person name="Yang B."/>
            <person name="Zhang G."/>
            <person name="Yang H."/>
            <person name="Wang J."/>
            <person name="Spillane C."/>
            <person name="Cook D.R."/>
            <person name="May G.D."/>
            <person name="Xu X."/>
            <person name="Jackson S.A."/>
        </authorList>
    </citation>
    <scope>NUCLEOTIDE SEQUENCE [LARGE SCALE GENOMIC DNA]</scope>
</reference>
<name>A0A151RQF3_CAJCA</name>
<proteinExistence type="predicted"/>
<dbReference type="EMBL" id="KQ483613">
    <property type="protein sequence ID" value="KYP44786.1"/>
    <property type="molecule type" value="Genomic_DNA"/>
</dbReference>
<dbReference type="AlphaFoldDB" id="A0A151RQF3"/>
<organism evidence="9 10">
    <name type="scientific">Cajanus cajan</name>
    <name type="common">Pigeon pea</name>
    <name type="synonym">Cajanus indicus</name>
    <dbReference type="NCBI Taxonomy" id="3821"/>
    <lineage>
        <taxon>Eukaryota</taxon>
        <taxon>Viridiplantae</taxon>
        <taxon>Streptophyta</taxon>
        <taxon>Embryophyta</taxon>
        <taxon>Tracheophyta</taxon>
        <taxon>Spermatophyta</taxon>
        <taxon>Magnoliopsida</taxon>
        <taxon>eudicotyledons</taxon>
        <taxon>Gunneridae</taxon>
        <taxon>Pentapetalae</taxon>
        <taxon>rosids</taxon>
        <taxon>fabids</taxon>
        <taxon>Fabales</taxon>
        <taxon>Fabaceae</taxon>
        <taxon>Papilionoideae</taxon>
        <taxon>50 kb inversion clade</taxon>
        <taxon>NPAAA clade</taxon>
        <taxon>indigoferoid/millettioid clade</taxon>
        <taxon>Phaseoleae</taxon>
        <taxon>Cajanus</taxon>
    </lineage>
</organism>
<accession>A0A151RQF3</accession>
<dbReference type="Gramene" id="C.cajan_30598.t">
    <property type="protein sequence ID" value="C.cajan_30598.t"/>
    <property type="gene ID" value="C.cajan_30598"/>
</dbReference>
<dbReference type="InterPro" id="IPR011009">
    <property type="entry name" value="Kinase-like_dom_sf"/>
</dbReference>
<evidence type="ECO:0000256" key="2">
    <source>
        <dbReference type="ARBA" id="ARBA00022475"/>
    </source>
</evidence>
<evidence type="ECO:0000256" key="7">
    <source>
        <dbReference type="ARBA" id="ARBA00023157"/>
    </source>
</evidence>
<keyword evidence="7" id="KW-1015">Disulfide bond</keyword>
<keyword evidence="9" id="KW-0418">Kinase</keyword>
<dbReference type="InterPro" id="IPR044812">
    <property type="entry name" value="CERK1/LYK3-like"/>
</dbReference>
<dbReference type="PANTHER" id="PTHR46204:SF15">
    <property type="entry name" value="LYSM DOMAIN RECEPTOR-LIKE KINASE 3"/>
    <property type="match status" value="1"/>
</dbReference>